<evidence type="ECO:0000313" key="3">
    <source>
        <dbReference type="Proteomes" id="UP000663760"/>
    </source>
</evidence>
<protein>
    <submittedName>
        <fullName evidence="2">Uncharacterized protein</fullName>
    </submittedName>
</protein>
<dbReference type="EMBL" id="LR746277">
    <property type="protein sequence ID" value="CAA7408263.1"/>
    <property type="molecule type" value="Genomic_DNA"/>
</dbReference>
<dbReference type="AlphaFoldDB" id="A0A7I8LE22"/>
<reference evidence="2" key="1">
    <citation type="submission" date="2020-02" db="EMBL/GenBank/DDBJ databases">
        <authorList>
            <person name="Scholz U."/>
            <person name="Mascher M."/>
            <person name="Fiebig A."/>
        </authorList>
    </citation>
    <scope>NUCLEOTIDE SEQUENCE</scope>
</reference>
<dbReference type="PANTHER" id="PTHR33972">
    <property type="entry name" value="EXPRESSED PROTEIN"/>
    <property type="match status" value="1"/>
</dbReference>
<dbReference type="PANTHER" id="PTHR33972:SF2">
    <property type="entry name" value="OS04G0606700 PROTEIN"/>
    <property type="match status" value="1"/>
</dbReference>
<dbReference type="Proteomes" id="UP000663760">
    <property type="component" value="Chromosome 14"/>
</dbReference>
<sequence length="172" mass="18939">MARILSRALVGESQVLVRERHPLFHIRSVAPSSRLLNLRGRSDRSEKIAEIFEVELETDDGGGGAAGSAAARGGRAARRLEDVIYGIVVRRAAPDWLPFLPGSSYWVPPRKRSHGLVELLGRVSSPMTEEDFMSLRSVRGWPCPAHLKGDVSPDSVDKNLKETIVQSEDEDS</sequence>
<accession>A0A7I8LE22</accession>
<evidence type="ECO:0000256" key="1">
    <source>
        <dbReference type="SAM" id="MobiDB-lite"/>
    </source>
</evidence>
<evidence type="ECO:0000313" key="2">
    <source>
        <dbReference type="EMBL" id="CAA7408263.1"/>
    </source>
</evidence>
<feature type="compositionally biased region" description="Basic and acidic residues" evidence="1">
    <location>
        <begin position="150"/>
        <end position="161"/>
    </location>
</feature>
<organism evidence="2 3">
    <name type="scientific">Spirodela intermedia</name>
    <name type="common">Intermediate duckweed</name>
    <dbReference type="NCBI Taxonomy" id="51605"/>
    <lineage>
        <taxon>Eukaryota</taxon>
        <taxon>Viridiplantae</taxon>
        <taxon>Streptophyta</taxon>
        <taxon>Embryophyta</taxon>
        <taxon>Tracheophyta</taxon>
        <taxon>Spermatophyta</taxon>
        <taxon>Magnoliopsida</taxon>
        <taxon>Liliopsida</taxon>
        <taxon>Araceae</taxon>
        <taxon>Lemnoideae</taxon>
        <taxon>Spirodela</taxon>
    </lineage>
</organism>
<dbReference type="OrthoDB" id="1095098at2759"/>
<feature type="region of interest" description="Disordered" evidence="1">
    <location>
        <begin position="150"/>
        <end position="172"/>
    </location>
</feature>
<gene>
    <name evidence="2" type="ORF">SI8410_14018941</name>
</gene>
<proteinExistence type="predicted"/>
<keyword evidence="3" id="KW-1185">Reference proteome</keyword>
<name>A0A7I8LE22_SPIIN</name>